<dbReference type="SMART" id="SM00966">
    <property type="entry name" value="SpoVT_AbrB"/>
    <property type="match status" value="1"/>
</dbReference>
<evidence type="ECO:0000313" key="2">
    <source>
        <dbReference type="EMBL" id="GGE29135.1"/>
    </source>
</evidence>
<keyword evidence="3" id="KW-1185">Reference proteome</keyword>
<accession>A0A8J2VKB6</accession>
<name>A0A8J2VKB6_9BACL</name>
<dbReference type="GO" id="GO:0097351">
    <property type="term" value="F:toxin sequestering activity"/>
    <property type="evidence" value="ECO:0007669"/>
    <property type="project" value="InterPro"/>
</dbReference>
<dbReference type="Pfam" id="PF04014">
    <property type="entry name" value="MazE_antitoxin"/>
    <property type="match status" value="1"/>
</dbReference>
<evidence type="ECO:0000259" key="1">
    <source>
        <dbReference type="SMART" id="SM00966"/>
    </source>
</evidence>
<evidence type="ECO:0000313" key="3">
    <source>
        <dbReference type="Proteomes" id="UP000625210"/>
    </source>
</evidence>
<dbReference type="PANTHER" id="PTHR40516">
    <property type="entry name" value="ANTITOXIN CHPS-RELATED"/>
    <property type="match status" value="1"/>
</dbReference>
<dbReference type="InterPro" id="IPR039052">
    <property type="entry name" value="Antitox_PemI-like"/>
</dbReference>
<comment type="caution">
    <text evidence="2">The sequence shown here is derived from an EMBL/GenBank/DDBJ whole genome shotgun (WGS) entry which is preliminary data.</text>
</comment>
<feature type="domain" description="SpoVT-AbrB" evidence="1">
    <location>
        <begin position="17"/>
        <end position="62"/>
    </location>
</feature>
<sequence length="89" mass="10091">MESDQQKGVIRMTTTVQKWGNSLAVRIPSHVAEKLDLEQGSQMEWHVENQALKLVPKKKKPTLEELLSKVTPENRHAEIDFGAEGNELI</sequence>
<dbReference type="RefSeq" id="WP_188649079.1">
    <property type="nucleotide sequence ID" value="NZ_BMHQ01000020.1"/>
</dbReference>
<dbReference type="Gene3D" id="2.10.260.10">
    <property type="match status" value="1"/>
</dbReference>
<dbReference type="InterPro" id="IPR037914">
    <property type="entry name" value="SpoVT-AbrB_sf"/>
</dbReference>
<organism evidence="2 3">
    <name type="scientific">Marinithermofilum abyssi</name>
    <dbReference type="NCBI Taxonomy" id="1571185"/>
    <lineage>
        <taxon>Bacteria</taxon>
        <taxon>Bacillati</taxon>
        <taxon>Bacillota</taxon>
        <taxon>Bacilli</taxon>
        <taxon>Bacillales</taxon>
        <taxon>Thermoactinomycetaceae</taxon>
        <taxon>Marinithermofilum</taxon>
    </lineage>
</organism>
<protein>
    <submittedName>
        <fullName evidence="2">Multidrug transporter MatE</fullName>
    </submittedName>
</protein>
<dbReference type="InterPro" id="IPR007159">
    <property type="entry name" value="SpoVT-AbrB_dom"/>
</dbReference>
<dbReference type="Proteomes" id="UP000625210">
    <property type="component" value="Unassembled WGS sequence"/>
</dbReference>
<dbReference type="PANTHER" id="PTHR40516:SF1">
    <property type="entry name" value="ANTITOXIN CHPS-RELATED"/>
    <property type="match status" value="1"/>
</dbReference>
<reference evidence="2" key="2">
    <citation type="submission" date="2020-09" db="EMBL/GenBank/DDBJ databases">
        <authorList>
            <person name="Sun Q."/>
            <person name="Zhou Y."/>
        </authorList>
    </citation>
    <scope>NUCLEOTIDE SEQUENCE</scope>
    <source>
        <strain evidence="2">CGMCC 1.15179</strain>
    </source>
</reference>
<proteinExistence type="predicted"/>
<dbReference type="GO" id="GO:0003677">
    <property type="term" value="F:DNA binding"/>
    <property type="evidence" value="ECO:0007669"/>
    <property type="project" value="InterPro"/>
</dbReference>
<dbReference type="AlphaFoldDB" id="A0A8J2VKB6"/>
<dbReference type="EMBL" id="BMHQ01000020">
    <property type="protein sequence ID" value="GGE29135.1"/>
    <property type="molecule type" value="Genomic_DNA"/>
</dbReference>
<gene>
    <name evidence="2" type="ORF">GCM10011571_34090</name>
</gene>
<dbReference type="SUPFAM" id="SSF89447">
    <property type="entry name" value="AbrB/MazE/MraZ-like"/>
    <property type="match status" value="1"/>
</dbReference>
<reference evidence="2" key="1">
    <citation type="journal article" date="2014" name="Int. J. Syst. Evol. Microbiol.">
        <title>Complete genome sequence of Corynebacterium casei LMG S-19264T (=DSM 44701T), isolated from a smear-ripened cheese.</title>
        <authorList>
            <consortium name="US DOE Joint Genome Institute (JGI-PGF)"/>
            <person name="Walter F."/>
            <person name="Albersmeier A."/>
            <person name="Kalinowski J."/>
            <person name="Ruckert C."/>
        </authorList>
    </citation>
    <scope>NUCLEOTIDE SEQUENCE</scope>
    <source>
        <strain evidence="2">CGMCC 1.15179</strain>
    </source>
</reference>